<gene>
    <name evidence="1" type="ORF">OTI717_LOCUS42006</name>
</gene>
<protein>
    <submittedName>
        <fullName evidence="1">Uncharacterized protein</fullName>
    </submittedName>
</protein>
<dbReference type="GO" id="GO:0014808">
    <property type="term" value="P:release of sequestered calcium ion into cytosol by sarcoplasmic reticulum"/>
    <property type="evidence" value="ECO:0007669"/>
    <property type="project" value="TreeGrafter"/>
</dbReference>
<dbReference type="GO" id="GO:0005790">
    <property type="term" value="C:smooth endoplasmic reticulum"/>
    <property type="evidence" value="ECO:0007669"/>
    <property type="project" value="TreeGrafter"/>
</dbReference>
<dbReference type="GO" id="GO:0005219">
    <property type="term" value="F:ryanodine-sensitive calcium-release channel activity"/>
    <property type="evidence" value="ECO:0007669"/>
    <property type="project" value="TreeGrafter"/>
</dbReference>
<organism evidence="1 2">
    <name type="scientific">Rotaria sordida</name>
    <dbReference type="NCBI Taxonomy" id="392033"/>
    <lineage>
        <taxon>Eukaryota</taxon>
        <taxon>Metazoa</taxon>
        <taxon>Spiralia</taxon>
        <taxon>Gnathifera</taxon>
        <taxon>Rotifera</taxon>
        <taxon>Eurotatoria</taxon>
        <taxon>Bdelloidea</taxon>
        <taxon>Philodinida</taxon>
        <taxon>Philodinidae</taxon>
        <taxon>Rotaria</taxon>
    </lineage>
</organism>
<evidence type="ECO:0000313" key="1">
    <source>
        <dbReference type="EMBL" id="CAF4299758.1"/>
    </source>
</evidence>
<reference evidence="1" key="1">
    <citation type="submission" date="2021-02" db="EMBL/GenBank/DDBJ databases">
        <authorList>
            <person name="Nowell W R."/>
        </authorList>
    </citation>
    <scope>NUCLEOTIDE SEQUENCE</scope>
</reference>
<sequence length="40" mass="4627">GPCPQNQLALANSRLWDAIAGFLYIFAHMQRKLSQVKFHR</sequence>
<accession>A0A820I150</accession>
<dbReference type="InterPro" id="IPR015925">
    <property type="entry name" value="Ryanodine_IP3_receptor"/>
</dbReference>
<dbReference type="GO" id="GO:0033017">
    <property type="term" value="C:sarcoplasmic reticulum membrane"/>
    <property type="evidence" value="ECO:0007669"/>
    <property type="project" value="TreeGrafter"/>
</dbReference>
<evidence type="ECO:0000313" key="2">
    <source>
        <dbReference type="Proteomes" id="UP000663823"/>
    </source>
</evidence>
<dbReference type="PANTHER" id="PTHR46399:SF8">
    <property type="entry name" value="B30.2_SPRY DOMAIN-CONTAINING PROTEIN"/>
    <property type="match status" value="1"/>
</dbReference>
<dbReference type="AlphaFoldDB" id="A0A820I150"/>
<proteinExistence type="predicted"/>
<dbReference type="GO" id="GO:0006941">
    <property type="term" value="P:striated muscle contraction"/>
    <property type="evidence" value="ECO:0007669"/>
    <property type="project" value="TreeGrafter"/>
</dbReference>
<dbReference type="GO" id="GO:0034704">
    <property type="term" value="C:calcium channel complex"/>
    <property type="evidence" value="ECO:0007669"/>
    <property type="project" value="TreeGrafter"/>
</dbReference>
<feature type="non-terminal residue" evidence="1">
    <location>
        <position position="1"/>
    </location>
</feature>
<dbReference type="GO" id="GO:0042383">
    <property type="term" value="C:sarcolemma"/>
    <property type="evidence" value="ECO:0007669"/>
    <property type="project" value="TreeGrafter"/>
</dbReference>
<dbReference type="Proteomes" id="UP000663823">
    <property type="component" value="Unassembled WGS sequence"/>
</dbReference>
<name>A0A820I150_9BILA</name>
<comment type="caution">
    <text evidence="1">The sequence shown here is derived from an EMBL/GenBank/DDBJ whole genome shotgun (WGS) entry which is preliminary data.</text>
</comment>
<dbReference type="EMBL" id="CAJOAX010046674">
    <property type="protein sequence ID" value="CAF4299758.1"/>
    <property type="molecule type" value="Genomic_DNA"/>
</dbReference>
<dbReference type="PANTHER" id="PTHR46399">
    <property type="entry name" value="B30.2/SPRY DOMAIN-CONTAINING PROTEIN"/>
    <property type="match status" value="1"/>
</dbReference>
<dbReference type="GO" id="GO:0030018">
    <property type="term" value="C:Z disc"/>
    <property type="evidence" value="ECO:0007669"/>
    <property type="project" value="TreeGrafter"/>
</dbReference>